<feature type="compositionally biased region" description="Polar residues" evidence="1">
    <location>
        <begin position="256"/>
        <end position="274"/>
    </location>
</feature>
<proteinExistence type="predicted"/>
<dbReference type="AlphaFoldDB" id="A0A5N5FQQ2"/>
<sequence>MGPLKSESVRIRPDEQPMRPTKQPRLAEAEESKAAEAQQQKVAEAQGRKKFAFDYAKQTPKFRYCLICMKNDHSAPLCPYGRYCSPDITVGPDAAIVCTCCHGDPKTAHPDVADVEMETSSILQQLDKGKLIEAITAMSPSNSNRLFVIAMGCYGPEWRRHLAFEGRIQQDSQEGFKGKFVEYELCWHARTACSVIHRLITSLETVSQGAANSTKAPPLGKSSKQDKKKAKEHVIAMRDIELEEHRKSTERGVSIESANLDSNNQAGADSSFEITTGGVESHVIKK</sequence>
<reference evidence="2 3" key="1">
    <citation type="submission" date="2019-09" db="EMBL/GenBank/DDBJ databases">
        <authorList>
            <person name="Ou C."/>
        </authorList>
    </citation>
    <scope>NUCLEOTIDE SEQUENCE [LARGE SCALE GENOMIC DNA]</scope>
    <source>
        <strain evidence="2">S2</strain>
        <tissue evidence="2">Leaf</tissue>
    </source>
</reference>
<feature type="region of interest" description="Disordered" evidence="1">
    <location>
        <begin position="210"/>
        <end position="286"/>
    </location>
</feature>
<feature type="compositionally biased region" description="Basic and acidic residues" evidence="1">
    <location>
        <begin position="7"/>
        <end position="17"/>
    </location>
</feature>
<comment type="caution">
    <text evidence="2">The sequence shown here is derived from an EMBL/GenBank/DDBJ whole genome shotgun (WGS) entry which is preliminary data.</text>
</comment>
<reference evidence="2 3" key="3">
    <citation type="submission" date="2019-11" db="EMBL/GenBank/DDBJ databases">
        <title>A de novo genome assembly of a pear dwarfing rootstock.</title>
        <authorList>
            <person name="Wang F."/>
            <person name="Wang J."/>
            <person name="Li S."/>
            <person name="Zhang Y."/>
            <person name="Fang M."/>
            <person name="Ma L."/>
            <person name="Zhao Y."/>
            <person name="Jiang S."/>
        </authorList>
    </citation>
    <scope>NUCLEOTIDE SEQUENCE [LARGE SCALE GENOMIC DNA]</scope>
    <source>
        <strain evidence="2">S2</strain>
        <tissue evidence="2">Leaf</tissue>
    </source>
</reference>
<feature type="region of interest" description="Disordered" evidence="1">
    <location>
        <begin position="1"/>
        <end position="40"/>
    </location>
</feature>
<accession>A0A5N5FQQ2</accession>
<dbReference type="Proteomes" id="UP000327157">
    <property type="component" value="Chromosome 10"/>
</dbReference>
<dbReference type="OrthoDB" id="10469896at2759"/>
<reference evidence="3" key="2">
    <citation type="submission" date="2019-10" db="EMBL/GenBank/DDBJ databases">
        <title>A de novo genome assembly of a pear dwarfing rootstock.</title>
        <authorList>
            <person name="Wang F."/>
            <person name="Wang J."/>
            <person name="Li S."/>
            <person name="Zhang Y."/>
            <person name="Fang M."/>
            <person name="Ma L."/>
            <person name="Zhao Y."/>
            <person name="Jiang S."/>
        </authorList>
    </citation>
    <scope>NUCLEOTIDE SEQUENCE [LARGE SCALE GENOMIC DNA]</scope>
</reference>
<feature type="compositionally biased region" description="Basic and acidic residues" evidence="1">
    <location>
        <begin position="25"/>
        <end position="34"/>
    </location>
</feature>
<dbReference type="EMBL" id="SMOL01000695">
    <property type="protein sequence ID" value="KAB2603700.1"/>
    <property type="molecule type" value="Genomic_DNA"/>
</dbReference>
<gene>
    <name evidence="2" type="ORF">D8674_004705</name>
</gene>
<organism evidence="2 3">
    <name type="scientific">Pyrus ussuriensis x Pyrus communis</name>
    <dbReference type="NCBI Taxonomy" id="2448454"/>
    <lineage>
        <taxon>Eukaryota</taxon>
        <taxon>Viridiplantae</taxon>
        <taxon>Streptophyta</taxon>
        <taxon>Embryophyta</taxon>
        <taxon>Tracheophyta</taxon>
        <taxon>Spermatophyta</taxon>
        <taxon>Magnoliopsida</taxon>
        <taxon>eudicotyledons</taxon>
        <taxon>Gunneridae</taxon>
        <taxon>Pentapetalae</taxon>
        <taxon>rosids</taxon>
        <taxon>fabids</taxon>
        <taxon>Rosales</taxon>
        <taxon>Rosaceae</taxon>
        <taxon>Amygdaloideae</taxon>
        <taxon>Maleae</taxon>
        <taxon>Pyrus</taxon>
    </lineage>
</organism>
<name>A0A5N5FQQ2_9ROSA</name>
<evidence type="ECO:0000256" key="1">
    <source>
        <dbReference type="SAM" id="MobiDB-lite"/>
    </source>
</evidence>
<evidence type="ECO:0000313" key="3">
    <source>
        <dbReference type="Proteomes" id="UP000327157"/>
    </source>
</evidence>
<feature type="compositionally biased region" description="Basic and acidic residues" evidence="1">
    <location>
        <begin position="232"/>
        <end position="250"/>
    </location>
</feature>
<evidence type="ECO:0000313" key="2">
    <source>
        <dbReference type="EMBL" id="KAB2603700.1"/>
    </source>
</evidence>
<protein>
    <submittedName>
        <fullName evidence="2">Uncharacterized protein</fullName>
    </submittedName>
</protein>
<keyword evidence="3" id="KW-1185">Reference proteome</keyword>